<keyword evidence="1" id="KW-1133">Transmembrane helix</keyword>
<reference evidence="2 3" key="1">
    <citation type="submission" date="2016-10" db="EMBL/GenBank/DDBJ databases">
        <authorList>
            <person name="de Groot N.N."/>
        </authorList>
    </citation>
    <scope>NUCLEOTIDE SEQUENCE [LARGE SCALE GENOMIC DNA]</scope>
    <source>
        <strain evidence="2 3">MP1X4</strain>
    </source>
</reference>
<keyword evidence="1" id="KW-0812">Transmembrane</keyword>
<feature type="transmembrane region" description="Helical" evidence="1">
    <location>
        <begin position="31"/>
        <end position="53"/>
    </location>
</feature>
<dbReference type="InterPro" id="IPR045781">
    <property type="entry name" value="SxtJ"/>
</dbReference>
<protein>
    <recommendedName>
        <fullName evidence="4">SxtJ</fullName>
    </recommendedName>
</protein>
<dbReference type="RefSeq" id="WP_157682063.1">
    <property type="nucleotide sequence ID" value="NZ_LT629740.1"/>
</dbReference>
<dbReference type="EMBL" id="LT629740">
    <property type="protein sequence ID" value="SDS46913.1"/>
    <property type="molecule type" value="Genomic_DNA"/>
</dbReference>
<feature type="transmembrane region" description="Helical" evidence="1">
    <location>
        <begin position="65"/>
        <end position="89"/>
    </location>
</feature>
<keyword evidence="1" id="KW-0472">Membrane</keyword>
<evidence type="ECO:0000313" key="2">
    <source>
        <dbReference type="EMBL" id="SDS46913.1"/>
    </source>
</evidence>
<evidence type="ECO:0000256" key="1">
    <source>
        <dbReference type="SAM" id="Phobius"/>
    </source>
</evidence>
<organism evidence="2 3">
    <name type="scientific">Mucilaginibacter mallensis</name>
    <dbReference type="NCBI Taxonomy" id="652787"/>
    <lineage>
        <taxon>Bacteria</taxon>
        <taxon>Pseudomonadati</taxon>
        <taxon>Bacteroidota</taxon>
        <taxon>Sphingobacteriia</taxon>
        <taxon>Sphingobacteriales</taxon>
        <taxon>Sphingobacteriaceae</taxon>
        <taxon>Mucilaginibacter</taxon>
    </lineage>
</organism>
<dbReference type="Proteomes" id="UP000199679">
    <property type="component" value="Chromosome I"/>
</dbReference>
<dbReference type="AlphaFoldDB" id="A0A1H1SGC5"/>
<dbReference type="OrthoDB" id="768409at2"/>
<proteinExistence type="predicted"/>
<sequence length="125" mass="14110">MSDENRKFGFIVGGACLAIGAYKLVFHHPYFIVFGCIGGVLILSALLVPVVLNPLRILWDKIGHILGFINTHVILFIVFFLLITPIGFIRRLGNKNLLGLKKVRNKDSYWQPVNITENSSLKQQF</sequence>
<evidence type="ECO:0008006" key="4">
    <source>
        <dbReference type="Google" id="ProtNLM"/>
    </source>
</evidence>
<dbReference type="Pfam" id="PF19588">
    <property type="entry name" value="SxtJ"/>
    <property type="match status" value="1"/>
</dbReference>
<gene>
    <name evidence="2" type="ORF">SAMN05216490_1210</name>
</gene>
<evidence type="ECO:0000313" key="3">
    <source>
        <dbReference type="Proteomes" id="UP000199679"/>
    </source>
</evidence>
<accession>A0A1H1SGC5</accession>
<dbReference type="STRING" id="652787.SAMN05216490_1210"/>
<name>A0A1H1SGC5_MUCMA</name>
<keyword evidence="3" id="KW-1185">Reference proteome</keyword>
<feature type="transmembrane region" description="Helical" evidence="1">
    <location>
        <begin position="7"/>
        <end position="25"/>
    </location>
</feature>